<comment type="caution">
    <text evidence="9">The sequence shown here is derived from an EMBL/GenBank/DDBJ whole genome shotgun (WGS) entry which is preliminary data.</text>
</comment>
<dbReference type="Pfam" id="PF00026">
    <property type="entry name" value="Asp"/>
    <property type="match status" value="1"/>
</dbReference>
<name>A0A9N9UJ92_9HYPO</name>
<gene>
    <name evidence="9" type="ORF">CBYS24578_00010925</name>
</gene>
<keyword evidence="4 6" id="KW-0378">Hydrolase</keyword>
<dbReference type="PANTHER" id="PTHR47966">
    <property type="entry name" value="BETA-SITE APP-CLEAVING ENZYME, ISOFORM A-RELATED"/>
    <property type="match status" value="1"/>
</dbReference>
<feature type="domain" description="Peptidase A1" evidence="8">
    <location>
        <begin position="116"/>
        <end position="433"/>
    </location>
</feature>
<evidence type="ECO:0000256" key="2">
    <source>
        <dbReference type="ARBA" id="ARBA00022670"/>
    </source>
</evidence>
<evidence type="ECO:0000256" key="1">
    <source>
        <dbReference type="ARBA" id="ARBA00007447"/>
    </source>
</evidence>
<dbReference type="InterPro" id="IPR034163">
    <property type="entry name" value="Aspergillopepsin-like_cat_dom"/>
</dbReference>
<reference evidence="9" key="1">
    <citation type="submission" date="2021-10" db="EMBL/GenBank/DDBJ databases">
        <authorList>
            <person name="Piombo E."/>
        </authorList>
    </citation>
    <scope>NUCLEOTIDE SEQUENCE</scope>
</reference>
<dbReference type="AlphaFoldDB" id="A0A9N9UJ92"/>
<feature type="active site" evidence="5">
    <location>
        <position position="134"/>
    </location>
</feature>
<evidence type="ECO:0000256" key="4">
    <source>
        <dbReference type="ARBA" id="ARBA00022801"/>
    </source>
</evidence>
<evidence type="ECO:0000313" key="10">
    <source>
        <dbReference type="Proteomes" id="UP000754883"/>
    </source>
</evidence>
<proteinExistence type="inferred from homology"/>
<dbReference type="SUPFAM" id="SSF50630">
    <property type="entry name" value="Acid proteases"/>
    <property type="match status" value="1"/>
</dbReference>
<dbReference type="Proteomes" id="UP000754883">
    <property type="component" value="Unassembled WGS sequence"/>
</dbReference>
<keyword evidence="10" id="KW-1185">Reference proteome</keyword>
<dbReference type="OrthoDB" id="2747330at2759"/>
<dbReference type="InterPro" id="IPR033121">
    <property type="entry name" value="PEPTIDASE_A1"/>
</dbReference>
<feature type="active site" evidence="5">
    <location>
        <position position="327"/>
    </location>
</feature>
<evidence type="ECO:0000256" key="7">
    <source>
        <dbReference type="SAM" id="SignalP"/>
    </source>
</evidence>
<dbReference type="GO" id="GO:0004190">
    <property type="term" value="F:aspartic-type endopeptidase activity"/>
    <property type="evidence" value="ECO:0007669"/>
    <property type="project" value="UniProtKB-KW"/>
</dbReference>
<keyword evidence="2 6" id="KW-0645">Protease</keyword>
<evidence type="ECO:0000259" key="8">
    <source>
        <dbReference type="PROSITE" id="PS51767"/>
    </source>
</evidence>
<keyword evidence="3 6" id="KW-0064">Aspartyl protease</keyword>
<feature type="chain" id="PRO_5040309174" description="Peptidase A1 domain-containing protein" evidence="7">
    <location>
        <begin position="18"/>
        <end position="449"/>
    </location>
</feature>
<dbReference type="InterPro" id="IPR001969">
    <property type="entry name" value="Aspartic_peptidase_AS"/>
</dbReference>
<comment type="similarity">
    <text evidence="1 6">Belongs to the peptidase A1 family.</text>
</comment>
<evidence type="ECO:0000256" key="3">
    <source>
        <dbReference type="ARBA" id="ARBA00022750"/>
    </source>
</evidence>
<evidence type="ECO:0000256" key="5">
    <source>
        <dbReference type="PIRSR" id="PIRSR601461-1"/>
    </source>
</evidence>
<dbReference type="PROSITE" id="PS51767">
    <property type="entry name" value="PEPTIDASE_A1"/>
    <property type="match status" value="1"/>
</dbReference>
<organism evidence="9 10">
    <name type="scientific">Clonostachys byssicola</name>
    <dbReference type="NCBI Taxonomy" id="160290"/>
    <lineage>
        <taxon>Eukaryota</taxon>
        <taxon>Fungi</taxon>
        <taxon>Dikarya</taxon>
        <taxon>Ascomycota</taxon>
        <taxon>Pezizomycotina</taxon>
        <taxon>Sordariomycetes</taxon>
        <taxon>Hypocreomycetidae</taxon>
        <taxon>Hypocreales</taxon>
        <taxon>Bionectriaceae</taxon>
        <taxon>Clonostachys</taxon>
    </lineage>
</organism>
<sequence>MRVISALLTTLPSLVWAASLPSPDVDSRSAPDVETIQQSAQTISLSQVENKNYQREDPSVELIRTFVKYGKPLTPGLSEAIELNADLNAKFKSYIGDGGGTGTVQASPPALFDIQYVVPVLIGTPPQKTYLNLDTGSADFSLLTSASLSWTFSTDTYKPMVRNQTLYKPNNSSTSKLLKGEAWNIRYGDGAGASGIVYKDRVQVGGTFFNQQGVQSAVQVSFEISRDNFASGIMGMAMKGINTVRPTPQHSYFENILDSLKEPVFTANLQKGRPGNYNFGYIDAKEHVGNITYAPLLTDTHFWEVNVTGYQVDGSPYQPVVWNALVDTGTSLLILPENIVNEYYTAVEGAAFDPRRGMMLFPCEVQLPDFYFGIGEYRGKIPGHYINYGKADPSYCYGGIQATDIQGPSVLGDILLKAQFVVFDGGKNAVGFANKQLLPPTKILNGIGE</sequence>
<dbReference type="InterPro" id="IPR021109">
    <property type="entry name" value="Peptidase_aspartic_dom_sf"/>
</dbReference>
<dbReference type="InterPro" id="IPR001461">
    <property type="entry name" value="Aspartic_peptidase_A1"/>
</dbReference>
<dbReference type="CDD" id="cd06097">
    <property type="entry name" value="Aspergillopepsin_like"/>
    <property type="match status" value="1"/>
</dbReference>
<dbReference type="GO" id="GO:0006508">
    <property type="term" value="P:proteolysis"/>
    <property type="evidence" value="ECO:0007669"/>
    <property type="project" value="UniProtKB-KW"/>
</dbReference>
<protein>
    <recommendedName>
        <fullName evidence="8">Peptidase A1 domain-containing protein</fullName>
    </recommendedName>
</protein>
<feature type="signal peptide" evidence="7">
    <location>
        <begin position="1"/>
        <end position="17"/>
    </location>
</feature>
<dbReference type="PROSITE" id="PS00141">
    <property type="entry name" value="ASP_PROTEASE"/>
    <property type="match status" value="1"/>
</dbReference>
<evidence type="ECO:0000313" key="9">
    <source>
        <dbReference type="EMBL" id="CAG9992731.1"/>
    </source>
</evidence>
<keyword evidence="7" id="KW-0732">Signal</keyword>
<dbReference type="Gene3D" id="2.40.70.10">
    <property type="entry name" value="Acid Proteases"/>
    <property type="match status" value="2"/>
</dbReference>
<dbReference type="EMBL" id="CABFNO020001496">
    <property type="protein sequence ID" value="CAG9992731.1"/>
    <property type="molecule type" value="Genomic_DNA"/>
</dbReference>
<dbReference type="PRINTS" id="PR00792">
    <property type="entry name" value="PEPSIN"/>
</dbReference>
<evidence type="ECO:0000256" key="6">
    <source>
        <dbReference type="RuleBase" id="RU000454"/>
    </source>
</evidence>
<accession>A0A9N9UJ92</accession>
<dbReference type="PANTHER" id="PTHR47966:SF2">
    <property type="entry name" value="ASPERGILLOPEPSIN-1-RELATED"/>
    <property type="match status" value="1"/>
</dbReference>